<reference evidence="1 2" key="1">
    <citation type="submission" date="2015-02" db="EMBL/GenBank/DDBJ databases">
        <title>Evolution of amylase-binding proteins of oral streptococcal species.</title>
        <authorList>
            <person name="Haase E.M."/>
        </authorList>
    </citation>
    <scope>NUCLEOTIDE SEQUENCE [LARGE SCALE GENOMIC DNA]</scope>
    <source>
        <strain evidence="1 2">UC6950A</strain>
    </source>
</reference>
<proteinExistence type="predicted"/>
<dbReference type="PATRIC" id="fig|28037.218.peg.1581"/>
<dbReference type="EMBL" id="JYOV01000021">
    <property type="protein sequence ID" value="KJU90835.1"/>
    <property type="molecule type" value="Genomic_DNA"/>
</dbReference>
<evidence type="ECO:0000313" key="1">
    <source>
        <dbReference type="EMBL" id="KJU90835.1"/>
    </source>
</evidence>
<dbReference type="AlphaFoldDB" id="A0A0F3H9N1"/>
<accession>A0A0F3H9N1</accession>
<dbReference type="Proteomes" id="UP000033405">
    <property type="component" value="Unassembled WGS sequence"/>
</dbReference>
<evidence type="ECO:0000313" key="2">
    <source>
        <dbReference type="Proteomes" id="UP000033405"/>
    </source>
</evidence>
<gene>
    <name evidence="1" type="ORF">TZ96_01617</name>
</gene>
<protein>
    <submittedName>
        <fullName evidence="1">Uncharacterized protein</fullName>
    </submittedName>
</protein>
<organism evidence="1 2">
    <name type="scientific">Streptococcus infantis</name>
    <dbReference type="NCBI Taxonomy" id="68892"/>
    <lineage>
        <taxon>Bacteria</taxon>
        <taxon>Bacillati</taxon>
        <taxon>Bacillota</taxon>
        <taxon>Bacilli</taxon>
        <taxon>Lactobacillales</taxon>
        <taxon>Streptococcaceae</taxon>
        <taxon>Streptococcus</taxon>
    </lineage>
</organism>
<name>A0A0F3H9N1_9STRE</name>
<comment type="caution">
    <text evidence="1">The sequence shown here is derived from an EMBL/GenBank/DDBJ whole genome shotgun (WGS) entry which is preliminary data.</text>
</comment>
<sequence length="60" mass="6638">MGKVIPILGGVLSGGLTFATMKPMGERLQKELSKLINYDEAQYQRDVATIQKEVEIIEGE</sequence>